<protein>
    <submittedName>
        <fullName evidence="1">Uncharacterized protein</fullName>
    </submittedName>
</protein>
<reference evidence="1 2" key="1">
    <citation type="submission" date="2011-02" db="EMBL/GenBank/DDBJ databases">
        <title>The Genome Sequence of Sphaeroforma arctica JP610.</title>
        <authorList>
            <consortium name="The Broad Institute Genome Sequencing Platform"/>
            <person name="Russ C."/>
            <person name="Cuomo C."/>
            <person name="Young S.K."/>
            <person name="Zeng Q."/>
            <person name="Gargeya S."/>
            <person name="Alvarado L."/>
            <person name="Berlin A."/>
            <person name="Chapman S.B."/>
            <person name="Chen Z."/>
            <person name="Freedman E."/>
            <person name="Gellesch M."/>
            <person name="Goldberg J."/>
            <person name="Griggs A."/>
            <person name="Gujja S."/>
            <person name="Heilman E."/>
            <person name="Heiman D."/>
            <person name="Howarth C."/>
            <person name="Mehta T."/>
            <person name="Neiman D."/>
            <person name="Pearson M."/>
            <person name="Roberts A."/>
            <person name="Saif S."/>
            <person name="Shea T."/>
            <person name="Shenoy N."/>
            <person name="Sisk P."/>
            <person name="Stolte C."/>
            <person name="Sykes S."/>
            <person name="White J."/>
            <person name="Yandava C."/>
            <person name="Burger G."/>
            <person name="Gray M.W."/>
            <person name="Holland P.W.H."/>
            <person name="King N."/>
            <person name="Lang F.B.F."/>
            <person name="Roger A.J."/>
            <person name="Ruiz-Trillo I."/>
            <person name="Haas B."/>
            <person name="Nusbaum C."/>
            <person name="Birren B."/>
        </authorList>
    </citation>
    <scope>NUCLEOTIDE SEQUENCE [LARGE SCALE GENOMIC DNA]</scope>
    <source>
        <strain evidence="1 2">JP610</strain>
    </source>
</reference>
<dbReference type="RefSeq" id="XP_014156627.1">
    <property type="nucleotide sequence ID" value="XM_014301152.1"/>
</dbReference>
<accession>A0A0L0G0X8</accession>
<dbReference type="EMBL" id="KQ241898">
    <property type="protein sequence ID" value="KNC82725.1"/>
    <property type="molecule type" value="Genomic_DNA"/>
</dbReference>
<evidence type="ECO:0000313" key="2">
    <source>
        <dbReference type="Proteomes" id="UP000054560"/>
    </source>
</evidence>
<dbReference type="AlphaFoldDB" id="A0A0L0G0X8"/>
<keyword evidence="2" id="KW-1185">Reference proteome</keyword>
<gene>
    <name evidence="1" type="ORF">SARC_04996</name>
</gene>
<evidence type="ECO:0000313" key="1">
    <source>
        <dbReference type="EMBL" id="KNC82725.1"/>
    </source>
</evidence>
<dbReference type="GeneID" id="25905500"/>
<name>A0A0L0G0X8_9EUKA</name>
<dbReference type="Proteomes" id="UP000054560">
    <property type="component" value="Unassembled WGS sequence"/>
</dbReference>
<organism evidence="1 2">
    <name type="scientific">Sphaeroforma arctica JP610</name>
    <dbReference type="NCBI Taxonomy" id="667725"/>
    <lineage>
        <taxon>Eukaryota</taxon>
        <taxon>Ichthyosporea</taxon>
        <taxon>Ichthyophonida</taxon>
        <taxon>Sphaeroforma</taxon>
    </lineage>
</organism>
<sequence>MSVAVRELACLNIPILSEPVTDGIIFDVSFTTSQMTLVLSSTMTDSRIYDSVVLNACSSANYVSVTSTSIASTGCQDRITLVVDIADLNAVCSVAATTALFPDNYIKRSYTGSVTLNMREFFLNELEVLEERSFSQVLGFAADFDTGIVVPDVVETHTNSPLGLYAAVSNLDTTPSTYAVVDVTFFMTYPLHVSNPLLGVASVVSSAGTTYCTNPTDYVPVCTKTIQLQIAHGTACSLDGNYKFSSISIGCGIGVDALDCPLTATDTSSWFAFDIALPSLCDDTGYDVMHDDVVAIASFNTVWTDPEVPQTAFVFGGQMNFAAGFSGMAVQS</sequence>
<proteinExistence type="predicted"/>